<proteinExistence type="predicted"/>
<protein>
    <submittedName>
        <fullName evidence="2">F-box/LRR-repeat protein</fullName>
    </submittedName>
</protein>
<name>A0A0K0EVX3_STRVS</name>
<evidence type="ECO:0000313" key="1">
    <source>
        <dbReference type="Proteomes" id="UP000035680"/>
    </source>
</evidence>
<dbReference type="Proteomes" id="UP000035680">
    <property type="component" value="Unassembled WGS sequence"/>
</dbReference>
<dbReference type="WBParaSite" id="SVE_0067200.1">
    <property type="protein sequence ID" value="SVE_0067200.1"/>
    <property type="gene ID" value="SVE_0067200"/>
</dbReference>
<keyword evidence="1" id="KW-1185">Reference proteome</keyword>
<accession>A0A0K0EVX3</accession>
<evidence type="ECO:0000313" key="2">
    <source>
        <dbReference type="WBParaSite" id="SVE_0067200.1"/>
    </source>
</evidence>
<organism evidence="1 2">
    <name type="scientific">Strongyloides venezuelensis</name>
    <name type="common">Threadworm</name>
    <dbReference type="NCBI Taxonomy" id="75913"/>
    <lineage>
        <taxon>Eukaryota</taxon>
        <taxon>Metazoa</taxon>
        <taxon>Ecdysozoa</taxon>
        <taxon>Nematoda</taxon>
        <taxon>Chromadorea</taxon>
        <taxon>Rhabditida</taxon>
        <taxon>Tylenchina</taxon>
        <taxon>Panagrolaimomorpha</taxon>
        <taxon>Strongyloidoidea</taxon>
        <taxon>Strongyloididae</taxon>
        <taxon>Strongyloides</taxon>
    </lineage>
</organism>
<sequence length="190" mass="22084">MKYLSVFEIYLNLFDDPKDFEMLCGALGKIQTIRIGSCEKMNFSTLKLLSVYARNLKNISLIGVDSESITSSKILSLFKTLQSLEIMFYNSYDAELVFNDLIKFDNSDSSVTFKWPKIQYLNIICNRPSFDEKKLIDEVKRNTPRKPGQLLMRDILYYDDPSYQILVRLSKKSHVFDSPLCNGRFVLQNL</sequence>
<reference evidence="1" key="1">
    <citation type="submission" date="2014-07" db="EMBL/GenBank/DDBJ databases">
        <authorList>
            <person name="Martin A.A"/>
            <person name="De Silva N."/>
        </authorList>
    </citation>
    <scope>NUCLEOTIDE SEQUENCE</scope>
</reference>
<dbReference type="AlphaFoldDB" id="A0A0K0EVX3"/>
<reference evidence="2" key="2">
    <citation type="submission" date="2015-08" db="UniProtKB">
        <authorList>
            <consortium name="WormBaseParasite"/>
        </authorList>
    </citation>
    <scope>IDENTIFICATION</scope>
</reference>